<evidence type="ECO:0000256" key="1">
    <source>
        <dbReference type="SAM" id="Phobius"/>
    </source>
</evidence>
<accession>A0ABY5P2V3</accession>
<keyword evidence="2" id="KW-0732">Signal</keyword>
<dbReference type="EMBL" id="CP102453">
    <property type="protein sequence ID" value="UUX32894.1"/>
    <property type="molecule type" value="Genomic_DNA"/>
</dbReference>
<organism evidence="4 5">
    <name type="scientific">Fundicoccus culcitae</name>
    <dbReference type="NCBI Taxonomy" id="2969821"/>
    <lineage>
        <taxon>Bacteria</taxon>
        <taxon>Bacillati</taxon>
        <taxon>Bacillota</taxon>
        <taxon>Bacilli</taxon>
        <taxon>Lactobacillales</taxon>
        <taxon>Aerococcaceae</taxon>
        <taxon>Fundicoccus</taxon>
    </lineage>
</organism>
<protein>
    <recommendedName>
        <fullName evidence="3">DUF6199 domain-containing protein</fullName>
    </recommendedName>
</protein>
<keyword evidence="1" id="KW-1133">Transmembrane helix</keyword>
<dbReference type="Pfam" id="PF19701">
    <property type="entry name" value="DUF6199"/>
    <property type="match status" value="1"/>
</dbReference>
<sequence length="217" mass="25035">MKKVSMLILFSLFILLAGCSHRVEEIEVSVSDEQIHQQRRERLDELEAKYGERANLNDIKDQEERTEYTSLVAYFLTYMTRPNNVTGKVNVTDNTLSVLGETVTYEVIDNEIQFSDTNNFPITLSSMQQMVKNAECQARTSNSERQSFIIRTLWMPILLIGWGIFIISDVRRAWQLTEGIMFKNVEPSEFGLFRVGFGGVVSIIIGFVLIYMIWTRP</sequence>
<evidence type="ECO:0000256" key="2">
    <source>
        <dbReference type="SAM" id="SignalP"/>
    </source>
</evidence>
<proteinExistence type="predicted"/>
<feature type="chain" id="PRO_5047390530" description="DUF6199 domain-containing protein" evidence="2">
    <location>
        <begin position="23"/>
        <end position="217"/>
    </location>
</feature>
<dbReference type="Proteomes" id="UP001315967">
    <property type="component" value="Chromosome"/>
</dbReference>
<feature type="transmembrane region" description="Helical" evidence="1">
    <location>
        <begin position="148"/>
        <end position="170"/>
    </location>
</feature>
<keyword evidence="1" id="KW-0812">Transmembrane</keyword>
<evidence type="ECO:0000313" key="5">
    <source>
        <dbReference type="Proteomes" id="UP001315967"/>
    </source>
</evidence>
<dbReference type="RefSeq" id="WP_313792396.1">
    <property type="nucleotide sequence ID" value="NZ_CP102453.1"/>
</dbReference>
<dbReference type="InterPro" id="IPR045679">
    <property type="entry name" value="DUF6199"/>
</dbReference>
<dbReference type="PROSITE" id="PS51257">
    <property type="entry name" value="PROKAR_LIPOPROTEIN"/>
    <property type="match status" value="1"/>
</dbReference>
<gene>
    <name evidence="4" type="ORF">NRE15_08160</name>
</gene>
<keyword evidence="5" id="KW-1185">Reference proteome</keyword>
<evidence type="ECO:0000259" key="3">
    <source>
        <dbReference type="Pfam" id="PF19701"/>
    </source>
</evidence>
<feature type="transmembrane region" description="Helical" evidence="1">
    <location>
        <begin position="191"/>
        <end position="214"/>
    </location>
</feature>
<keyword evidence="1" id="KW-0472">Membrane</keyword>
<reference evidence="4 5" key="1">
    <citation type="submission" date="2022-08" db="EMBL/GenBank/DDBJ databases">
        <title>Aerococcaceae sp. nov isolated from spoiled eye mask.</title>
        <authorList>
            <person name="Zhou G."/>
            <person name="Xie X.-B."/>
            <person name="Shi Q.-S."/>
            <person name="Wang Y.-S."/>
            <person name="Wen X."/>
            <person name="Peng H."/>
            <person name="Yang X.-J."/>
            <person name="Tao H.-B."/>
            <person name="Huang X.-M."/>
        </authorList>
    </citation>
    <scope>NUCLEOTIDE SEQUENCE [LARGE SCALE GENOMIC DNA]</scope>
    <source>
        <strain evidence="5">DM20194951</strain>
    </source>
</reference>
<name>A0ABY5P2V3_9LACT</name>
<evidence type="ECO:0000313" key="4">
    <source>
        <dbReference type="EMBL" id="UUX32894.1"/>
    </source>
</evidence>
<feature type="domain" description="DUF6199" evidence="3">
    <location>
        <begin position="157"/>
        <end position="211"/>
    </location>
</feature>
<feature type="signal peptide" evidence="2">
    <location>
        <begin position="1"/>
        <end position="22"/>
    </location>
</feature>